<dbReference type="AlphaFoldDB" id="A0A7J7KI54"/>
<dbReference type="InterPro" id="IPR018795">
    <property type="entry name" value="K2013-like"/>
</dbReference>
<dbReference type="Proteomes" id="UP000593567">
    <property type="component" value="Unassembled WGS sequence"/>
</dbReference>
<evidence type="ECO:0000313" key="10">
    <source>
        <dbReference type="Proteomes" id="UP000593567"/>
    </source>
</evidence>
<evidence type="ECO:0000256" key="8">
    <source>
        <dbReference type="SAM" id="SignalP"/>
    </source>
</evidence>
<keyword evidence="10" id="KW-1185">Reference proteome</keyword>
<evidence type="ECO:0000313" key="9">
    <source>
        <dbReference type="EMBL" id="KAF6038239.1"/>
    </source>
</evidence>
<sequence>MNGLLIFLNLLQSLANCITLKETLYVHRTRPGLLVQEVSFYNPTDKNIEVSVTQDILSSWATEHSPIEHVKDNSEADADSGTKWHIGSKTLSKQVLLTVAGREFSRTGIMELPAKKTVLRHSLTVFDYTVMENKGDKSVTQKTIRDRKSRCVKAVKSALHAGSSDLYEQHTLAWHQLWQSGFAISDSKAPDSLNSDVINSTLYYILSHVSSTLQDLTSSPSEVSQAMTYLNKPRACYHNSHHTLQFSSLWQIGETVEAMNKGVDTHLSSLEHYGCSNYIKAGAEGVLQAVLLSLGGLSFRESNDKVVHMEFNVDPADLHRDYQFTNIRYADKTFLNISVIVDESNHAVLHVSSSADNFYGTDAGLAEPVLLSQKTQTFPVKLTKPLTAILYVSDSKKHLDSLRKIVQHVEVPVLAPAQDHRVLARHKHGHSYGGLPAIFWVILALLIVTFHFFLFKMIFSELCKSDSGHYYRRRALS</sequence>
<evidence type="ECO:0000256" key="1">
    <source>
        <dbReference type="ARBA" id="ARBA00004479"/>
    </source>
</evidence>
<keyword evidence="3 8" id="KW-0732">Signal</keyword>
<proteinExistence type="predicted"/>
<dbReference type="PANTHER" id="PTHR31386:SF2">
    <property type="entry name" value="SIMILAR TO RIKEN CDNA 2510039O18"/>
    <property type="match status" value="1"/>
</dbReference>
<evidence type="ECO:0000256" key="6">
    <source>
        <dbReference type="ARBA" id="ARBA00023180"/>
    </source>
</evidence>
<comment type="subcellular location">
    <subcellularLocation>
        <location evidence="1">Membrane</location>
        <topology evidence="1">Single-pass type I membrane protein</topology>
    </subcellularLocation>
</comment>
<protein>
    <submittedName>
        <fullName evidence="9">Uncharacterized protein</fullName>
    </submittedName>
</protein>
<feature type="chain" id="PRO_5029465040" evidence="8">
    <location>
        <begin position="18"/>
        <end position="477"/>
    </location>
</feature>
<dbReference type="OrthoDB" id="10017443at2759"/>
<evidence type="ECO:0000256" key="2">
    <source>
        <dbReference type="ARBA" id="ARBA00022692"/>
    </source>
</evidence>
<evidence type="ECO:0000256" key="5">
    <source>
        <dbReference type="ARBA" id="ARBA00023136"/>
    </source>
</evidence>
<dbReference type="Pfam" id="PF10222">
    <property type="entry name" value="DUF2152"/>
    <property type="match status" value="1"/>
</dbReference>
<feature type="transmembrane region" description="Helical" evidence="7">
    <location>
        <begin position="437"/>
        <end position="455"/>
    </location>
</feature>
<feature type="signal peptide" evidence="8">
    <location>
        <begin position="1"/>
        <end position="17"/>
    </location>
</feature>
<keyword evidence="5 7" id="KW-0472">Membrane</keyword>
<dbReference type="GO" id="GO:0016020">
    <property type="term" value="C:membrane"/>
    <property type="evidence" value="ECO:0007669"/>
    <property type="project" value="UniProtKB-SubCell"/>
</dbReference>
<reference evidence="9" key="1">
    <citation type="submission" date="2020-06" db="EMBL/GenBank/DDBJ databases">
        <title>Draft genome of Bugula neritina, a colonial animal packing powerful symbionts and potential medicines.</title>
        <authorList>
            <person name="Rayko M."/>
        </authorList>
    </citation>
    <scope>NUCLEOTIDE SEQUENCE [LARGE SCALE GENOMIC DNA]</scope>
    <source>
        <strain evidence="9">Kwan_BN1</strain>
    </source>
</reference>
<keyword evidence="4 7" id="KW-1133">Transmembrane helix</keyword>
<evidence type="ECO:0000256" key="3">
    <source>
        <dbReference type="ARBA" id="ARBA00022729"/>
    </source>
</evidence>
<accession>A0A7J7KI54</accession>
<organism evidence="9 10">
    <name type="scientific">Bugula neritina</name>
    <name type="common">Brown bryozoan</name>
    <name type="synonym">Sertularia neritina</name>
    <dbReference type="NCBI Taxonomy" id="10212"/>
    <lineage>
        <taxon>Eukaryota</taxon>
        <taxon>Metazoa</taxon>
        <taxon>Spiralia</taxon>
        <taxon>Lophotrochozoa</taxon>
        <taxon>Bryozoa</taxon>
        <taxon>Gymnolaemata</taxon>
        <taxon>Cheilostomatida</taxon>
        <taxon>Flustrina</taxon>
        <taxon>Buguloidea</taxon>
        <taxon>Bugulidae</taxon>
        <taxon>Bugula</taxon>
    </lineage>
</organism>
<comment type="caution">
    <text evidence="9">The sequence shown here is derived from an EMBL/GenBank/DDBJ whole genome shotgun (WGS) entry which is preliminary data.</text>
</comment>
<evidence type="ECO:0000256" key="4">
    <source>
        <dbReference type="ARBA" id="ARBA00022989"/>
    </source>
</evidence>
<keyword evidence="2 7" id="KW-0812">Transmembrane</keyword>
<gene>
    <name evidence="9" type="ORF">EB796_003452</name>
</gene>
<evidence type="ECO:0000256" key="7">
    <source>
        <dbReference type="SAM" id="Phobius"/>
    </source>
</evidence>
<dbReference type="PANTHER" id="PTHR31386">
    <property type="entry name" value="UNCHARACTERIZED PROTEIN KIAA2013"/>
    <property type="match status" value="1"/>
</dbReference>
<keyword evidence="6" id="KW-0325">Glycoprotein</keyword>
<dbReference type="EMBL" id="VXIV02000445">
    <property type="protein sequence ID" value="KAF6038239.1"/>
    <property type="molecule type" value="Genomic_DNA"/>
</dbReference>
<name>A0A7J7KI54_BUGNE</name>